<dbReference type="PANTHER" id="PTHR14237">
    <property type="entry name" value="MOLYBDOPTERIN COFACTOR SULFURASE MOSC"/>
    <property type="match status" value="1"/>
</dbReference>
<dbReference type="EMBL" id="CCSF01000001">
    <property type="protein sequence ID" value="CDZ93084.1"/>
    <property type="molecule type" value="Genomic_DNA"/>
</dbReference>
<evidence type="ECO:0000259" key="1">
    <source>
        <dbReference type="PROSITE" id="PS51340"/>
    </source>
</evidence>
<dbReference type="InterPro" id="IPR011037">
    <property type="entry name" value="Pyrv_Knase-like_insert_dom_sf"/>
</dbReference>
<dbReference type="Pfam" id="PF03473">
    <property type="entry name" value="MOSC"/>
    <property type="match status" value="1"/>
</dbReference>
<dbReference type="GO" id="GO:0030170">
    <property type="term" value="F:pyridoxal phosphate binding"/>
    <property type="evidence" value="ECO:0007669"/>
    <property type="project" value="InterPro"/>
</dbReference>
<feature type="domain" description="MOSC" evidence="1">
    <location>
        <begin position="116"/>
        <end position="266"/>
    </location>
</feature>
<dbReference type="InterPro" id="IPR005302">
    <property type="entry name" value="MoCF_Sase_C"/>
</dbReference>
<dbReference type="STRING" id="1499686.BN1079_00364"/>
<dbReference type="AlphaFoldDB" id="A0A078LPR3"/>
<organism evidence="2 3">
    <name type="scientific">Pseudomonas saudiphocaensis</name>
    <dbReference type="NCBI Taxonomy" id="1499686"/>
    <lineage>
        <taxon>Bacteria</taxon>
        <taxon>Pseudomonadati</taxon>
        <taxon>Pseudomonadota</taxon>
        <taxon>Gammaproteobacteria</taxon>
        <taxon>Pseudomonadales</taxon>
        <taxon>Pseudomonadaceae</taxon>
        <taxon>Pseudomonas</taxon>
    </lineage>
</organism>
<keyword evidence="3" id="KW-1185">Reference proteome</keyword>
<dbReference type="PROSITE" id="PS51340">
    <property type="entry name" value="MOSC"/>
    <property type="match status" value="1"/>
</dbReference>
<evidence type="ECO:0000313" key="2">
    <source>
        <dbReference type="EMBL" id="CDZ93084.1"/>
    </source>
</evidence>
<dbReference type="RefSeq" id="WP_037021884.1">
    <property type="nucleotide sequence ID" value="NZ_CCSF01000001.1"/>
</dbReference>
<dbReference type="PANTHER" id="PTHR14237:SF19">
    <property type="entry name" value="MITOCHONDRIAL AMIDOXIME REDUCING COMPONENT 1"/>
    <property type="match status" value="1"/>
</dbReference>
<proteinExistence type="predicted"/>
<protein>
    <submittedName>
        <fullName evidence="2">MOSC domain-containing protein</fullName>
    </submittedName>
</protein>
<dbReference type="Proteomes" id="UP000053902">
    <property type="component" value="Unassembled WGS sequence"/>
</dbReference>
<dbReference type="InterPro" id="IPR005303">
    <property type="entry name" value="MOCOS_middle"/>
</dbReference>
<dbReference type="GO" id="GO:0030151">
    <property type="term" value="F:molybdenum ion binding"/>
    <property type="evidence" value="ECO:0007669"/>
    <property type="project" value="InterPro"/>
</dbReference>
<name>A0A078LPR3_9PSED</name>
<dbReference type="Pfam" id="PF03476">
    <property type="entry name" value="MOSC_N"/>
    <property type="match status" value="1"/>
</dbReference>
<dbReference type="GO" id="GO:0003824">
    <property type="term" value="F:catalytic activity"/>
    <property type="evidence" value="ECO:0007669"/>
    <property type="project" value="InterPro"/>
</dbReference>
<dbReference type="OrthoDB" id="581532at2"/>
<dbReference type="HOGENOM" id="CLU_028286_0_1_6"/>
<sequence length="267" mass="29477">MQLSALYRYPLKSGAGERLEQAYCGPLGLHGDRRWMLIDATNGRFLTQRSVPSMALLQVRWQGEEGVRLSAPGMAELAVPVPMSSAALRGAFIWREVVRVPDCGDDAAQWLSDFLGRAVRLVYLPESDAIQVDLTYARDGELTAFTDGFPFMLIGQASLDDLCARIGRPLEMLRFRPSLVVAGAEPYAEDSWKRIRIGTVEFRVVKPCTRCAIPILDPATAQRSPDMEPMATLLTYRKGRDGVFFGQNLIAEGSGPLVEGMPVEVLE</sequence>
<dbReference type="eggNOG" id="COG3217">
    <property type="taxonomic scope" value="Bacteria"/>
</dbReference>
<dbReference type="SUPFAM" id="SSF141673">
    <property type="entry name" value="MOSC N-terminal domain-like"/>
    <property type="match status" value="1"/>
</dbReference>
<evidence type="ECO:0000313" key="3">
    <source>
        <dbReference type="Proteomes" id="UP000053902"/>
    </source>
</evidence>
<accession>A0A078LPR3</accession>
<gene>
    <name evidence="2" type="ORF">BN1079_00364</name>
</gene>
<reference evidence="2 3" key="1">
    <citation type="submission" date="2014-07" db="EMBL/GenBank/DDBJ databases">
        <authorList>
            <person name="Urmite Genomes Urmite Genomes"/>
        </authorList>
    </citation>
    <scope>NUCLEOTIDE SEQUENCE [LARGE SCALE GENOMIC DNA]</scope>
    <source>
        <strain evidence="2 3">20_BN</strain>
    </source>
</reference>
<dbReference type="SUPFAM" id="SSF50800">
    <property type="entry name" value="PK beta-barrel domain-like"/>
    <property type="match status" value="1"/>
</dbReference>